<dbReference type="Gramene" id="OBART02G09050.1">
    <property type="protein sequence ID" value="OBART02G09050.1"/>
    <property type="gene ID" value="OBART02G09050"/>
</dbReference>
<dbReference type="PaxDb" id="65489-OBART02G09050.1"/>
<accession>A0A0D3F2K7</accession>
<dbReference type="Proteomes" id="UP000026960">
    <property type="component" value="Chromosome 2"/>
</dbReference>
<sequence length="71" mass="7789">MGRRRRHGRCAAVAVGGAGRSFFCTRVRSSPRSKLARRRRVLGSGAGAATMLLDQEQRIHEKKTGAYLSFA</sequence>
<keyword evidence="2" id="KW-1185">Reference proteome</keyword>
<evidence type="ECO:0000313" key="1">
    <source>
        <dbReference type="EnsemblPlants" id="OBART02G09050.1"/>
    </source>
</evidence>
<name>A0A0D3F2K7_9ORYZ</name>
<dbReference type="AlphaFoldDB" id="A0A0D3F2K7"/>
<organism evidence="1">
    <name type="scientific">Oryza barthii</name>
    <dbReference type="NCBI Taxonomy" id="65489"/>
    <lineage>
        <taxon>Eukaryota</taxon>
        <taxon>Viridiplantae</taxon>
        <taxon>Streptophyta</taxon>
        <taxon>Embryophyta</taxon>
        <taxon>Tracheophyta</taxon>
        <taxon>Spermatophyta</taxon>
        <taxon>Magnoliopsida</taxon>
        <taxon>Liliopsida</taxon>
        <taxon>Poales</taxon>
        <taxon>Poaceae</taxon>
        <taxon>BOP clade</taxon>
        <taxon>Oryzoideae</taxon>
        <taxon>Oryzeae</taxon>
        <taxon>Oryzinae</taxon>
        <taxon>Oryza</taxon>
    </lineage>
</organism>
<proteinExistence type="predicted"/>
<reference evidence="1" key="2">
    <citation type="submission" date="2015-03" db="UniProtKB">
        <authorList>
            <consortium name="EnsemblPlants"/>
        </authorList>
    </citation>
    <scope>IDENTIFICATION</scope>
</reference>
<dbReference type="HOGENOM" id="CLU_2743998_0_0_1"/>
<dbReference type="EnsemblPlants" id="OBART02G09050.1">
    <property type="protein sequence ID" value="OBART02G09050.1"/>
    <property type="gene ID" value="OBART02G09050"/>
</dbReference>
<reference evidence="1" key="1">
    <citation type="journal article" date="2009" name="Rice">
        <title>De Novo Next Generation Sequencing of Plant Genomes.</title>
        <authorList>
            <person name="Rounsley S."/>
            <person name="Marri P.R."/>
            <person name="Yu Y."/>
            <person name="He R."/>
            <person name="Sisneros N."/>
            <person name="Goicoechea J.L."/>
            <person name="Lee S.J."/>
            <person name="Angelova A."/>
            <person name="Kudrna D."/>
            <person name="Luo M."/>
            <person name="Affourtit J."/>
            <person name="Desany B."/>
            <person name="Knight J."/>
            <person name="Niazi F."/>
            <person name="Egholm M."/>
            <person name="Wing R.A."/>
        </authorList>
    </citation>
    <scope>NUCLEOTIDE SEQUENCE [LARGE SCALE GENOMIC DNA]</scope>
    <source>
        <strain evidence="1">cv. IRGC 105608</strain>
    </source>
</reference>
<protein>
    <submittedName>
        <fullName evidence="1">Uncharacterized protein</fullName>
    </submittedName>
</protein>
<evidence type="ECO:0000313" key="2">
    <source>
        <dbReference type="Proteomes" id="UP000026960"/>
    </source>
</evidence>